<name>A0A9P3GGA8_9APHY</name>
<dbReference type="InterPro" id="IPR019787">
    <property type="entry name" value="Znf_PHD-finger"/>
</dbReference>
<dbReference type="OrthoDB" id="436852at2759"/>
<dbReference type="Proteomes" id="UP000703269">
    <property type="component" value="Unassembled WGS sequence"/>
</dbReference>
<feature type="compositionally biased region" description="Polar residues" evidence="5">
    <location>
        <begin position="148"/>
        <end position="175"/>
    </location>
</feature>
<dbReference type="PROSITE" id="PS01359">
    <property type="entry name" value="ZF_PHD_1"/>
    <property type="match status" value="1"/>
</dbReference>
<dbReference type="Gene3D" id="3.30.40.10">
    <property type="entry name" value="Zinc/RING finger domain, C3HC4 (zinc finger)"/>
    <property type="match status" value="1"/>
</dbReference>
<evidence type="ECO:0000256" key="1">
    <source>
        <dbReference type="ARBA" id="ARBA00022723"/>
    </source>
</evidence>
<dbReference type="PROSITE" id="PS50016">
    <property type="entry name" value="ZF_PHD_2"/>
    <property type="match status" value="1"/>
</dbReference>
<feature type="region of interest" description="Disordered" evidence="5">
    <location>
        <begin position="1"/>
        <end position="23"/>
    </location>
</feature>
<keyword evidence="8" id="KW-1185">Reference proteome</keyword>
<proteinExistence type="predicted"/>
<feature type="domain" description="PHD-type" evidence="6">
    <location>
        <begin position="597"/>
        <end position="650"/>
    </location>
</feature>
<evidence type="ECO:0000256" key="5">
    <source>
        <dbReference type="SAM" id="MobiDB-lite"/>
    </source>
</evidence>
<dbReference type="InterPro" id="IPR011011">
    <property type="entry name" value="Znf_FYVE_PHD"/>
</dbReference>
<evidence type="ECO:0000256" key="4">
    <source>
        <dbReference type="PROSITE-ProRule" id="PRU00146"/>
    </source>
</evidence>
<dbReference type="CDD" id="cd15522">
    <property type="entry name" value="PHD_TAF3"/>
    <property type="match status" value="1"/>
</dbReference>
<dbReference type="EMBL" id="BPQB01000038">
    <property type="protein sequence ID" value="GJE94261.1"/>
    <property type="molecule type" value="Genomic_DNA"/>
</dbReference>
<gene>
    <name evidence="7" type="ORF">PsYK624_104300</name>
</gene>
<feature type="compositionally biased region" description="Low complexity" evidence="5">
    <location>
        <begin position="231"/>
        <end position="240"/>
    </location>
</feature>
<dbReference type="GO" id="GO:0008270">
    <property type="term" value="F:zinc ion binding"/>
    <property type="evidence" value="ECO:0007669"/>
    <property type="project" value="UniProtKB-KW"/>
</dbReference>
<dbReference type="InterPro" id="IPR001965">
    <property type="entry name" value="Znf_PHD"/>
</dbReference>
<organism evidence="7 8">
    <name type="scientific">Phanerochaete sordida</name>
    <dbReference type="NCBI Taxonomy" id="48140"/>
    <lineage>
        <taxon>Eukaryota</taxon>
        <taxon>Fungi</taxon>
        <taxon>Dikarya</taxon>
        <taxon>Basidiomycota</taxon>
        <taxon>Agaricomycotina</taxon>
        <taxon>Agaricomycetes</taxon>
        <taxon>Polyporales</taxon>
        <taxon>Phanerochaetaceae</taxon>
        <taxon>Phanerochaete</taxon>
    </lineage>
</organism>
<feature type="compositionally biased region" description="Low complexity" evidence="5">
    <location>
        <begin position="258"/>
        <end position="270"/>
    </location>
</feature>
<feature type="compositionally biased region" description="Basic and acidic residues" evidence="5">
    <location>
        <begin position="271"/>
        <end position="290"/>
    </location>
</feature>
<keyword evidence="2 4" id="KW-0863">Zinc-finger</keyword>
<keyword evidence="1" id="KW-0479">Metal-binding</keyword>
<feature type="compositionally biased region" description="Polar residues" evidence="5">
    <location>
        <begin position="127"/>
        <end position="136"/>
    </location>
</feature>
<evidence type="ECO:0000259" key="6">
    <source>
        <dbReference type="PROSITE" id="PS50016"/>
    </source>
</evidence>
<evidence type="ECO:0000256" key="3">
    <source>
        <dbReference type="ARBA" id="ARBA00022833"/>
    </source>
</evidence>
<evidence type="ECO:0000256" key="2">
    <source>
        <dbReference type="ARBA" id="ARBA00022771"/>
    </source>
</evidence>
<dbReference type="InterPro" id="IPR013083">
    <property type="entry name" value="Znf_RING/FYVE/PHD"/>
</dbReference>
<sequence>MSAPVTPSQGAGSPYNNNVSHENVVKVEVADAYEAGRSGAGTAMDEDTPELQAHRHPASLSVPARSKLTSQLPTPQSPSNPAGLAQSLSLGADSPIRNGSRVQHPTPLHPAPQPLHAPHLGLERFGSTGSLMTPESSPIFARRPRSSHVASVSPPSTPRGHQSPDTPEHLSTVTPRPSIPMTPSPRPAERTPPSALSSPFMQAAQPRTPQRPRRASAHSPPPATVIDGRLSPSASSSKSPVDPAQEALRPAGGEILRLRQQAAADQAARLQETESRRPEYLRRAKRRLSDPDVDAPPVGNQENAAPALGVVDSPAKGRRITLFQETSEESFEQSLLAGGYPTYGHTPAYAEPTAPPAHGARALSQRAVDWITQATPGFRPASPVKPNDAERAPSEEEVRKRRRLEAFRDHNPAHSLFPVYVEGRGRVLLDRPPEDAAMYETPKKRNRRKKPGVLDSPSRRRTHYVEPAAEHALPVRPNWLDQVFPWSVRVQERAEMSRMEEDEKLKRIERYLERESDEDEEEDQSLNLPATDKEEPRIRRGRGKWVPLPVKKNTPRTPVKPERVYYPSDPADARAALLSKRSVRALAFRRKQEEEEDVVCPMCRGGDDGQELVQCDDCHRWFHAACIGVEDLAQLGREEDPWYCRDCLGLPPTGSSSPVYVPTDDRPLAGPRRDPLFFQGAGVQESPPGMPWGTHTLRAPKTPVRGARELPQFLSSRSSWAESSDVGPITPSTAAKSVRVYREPSAYDPLDEPFDPTATPSRGMRFSGPFTTPKATHLWPGRPSAPFQTPSRPSAAAARRAHGSAALPYALQFPDEYDDSPVRHAQPTIRVPKNAGESPLASRSTSHAHLSRPASPLARVSSGGSRGRA</sequence>
<dbReference type="SUPFAM" id="SSF57903">
    <property type="entry name" value="FYVE/PHD zinc finger"/>
    <property type="match status" value="1"/>
</dbReference>
<reference evidence="7 8" key="1">
    <citation type="submission" date="2021-08" db="EMBL/GenBank/DDBJ databases">
        <title>Draft Genome Sequence of Phanerochaete sordida strain YK-624.</title>
        <authorList>
            <person name="Mori T."/>
            <person name="Dohra H."/>
            <person name="Suzuki T."/>
            <person name="Kawagishi H."/>
            <person name="Hirai H."/>
        </authorList>
    </citation>
    <scope>NUCLEOTIDE SEQUENCE [LARGE SCALE GENOMIC DNA]</scope>
    <source>
        <strain evidence="7 8">YK-624</strain>
    </source>
</reference>
<feature type="region of interest" description="Disordered" evidence="5">
    <location>
        <begin position="36"/>
        <end position="312"/>
    </location>
</feature>
<accession>A0A9P3GGA8</accession>
<keyword evidence="3" id="KW-0862">Zinc</keyword>
<feature type="compositionally biased region" description="Polar residues" evidence="5">
    <location>
        <begin position="67"/>
        <end position="80"/>
    </location>
</feature>
<feature type="region of interest" description="Disordered" evidence="5">
    <location>
        <begin position="375"/>
        <end position="398"/>
    </location>
</feature>
<feature type="region of interest" description="Disordered" evidence="5">
    <location>
        <begin position="775"/>
        <end position="802"/>
    </location>
</feature>
<feature type="region of interest" description="Disordered" evidence="5">
    <location>
        <begin position="514"/>
        <end position="536"/>
    </location>
</feature>
<comment type="caution">
    <text evidence="7">The sequence shown here is derived from an EMBL/GenBank/DDBJ whole genome shotgun (WGS) entry which is preliminary data.</text>
</comment>
<evidence type="ECO:0000313" key="7">
    <source>
        <dbReference type="EMBL" id="GJE94261.1"/>
    </source>
</evidence>
<feature type="region of interest" description="Disordered" evidence="5">
    <location>
        <begin position="815"/>
        <end position="869"/>
    </location>
</feature>
<feature type="compositionally biased region" description="Basic and acidic residues" evidence="5">
    <location>
        <begin position="387"/>
        <end position="398"/>
    </location>
</feature>
<feature type="compositionally biased region" description="Pro residues" evidence="5">
    <location>
        <begin position="177"/>
        <end position="186"/>
    </location>
</feature>
<feature type="compositionally biased region" description="Low complexity" evidence="5">
    <location>
        <begin position="790"/>
        <end position="802"/>
    </location>
</feature>
<feature type="compositionally biased region" description="Polar residues" evidence="5">
    <location>
        <begin position="1"/>
        <end position="21"/>
    </location>
</feature>
<feature type="region of interest" description="Disordered" evidence="5">
    <location>
        <begin position="441"/>
        <end position="462"/>
    </location>
</feature>
<protein>
    <submittedName>
        <fullName evidence="7">PHD-type domain-containing protein</fullName>
    </submittedName>
</protein>
<dbReference type="InterPro" id="IPR019786">
    <property type="entry name" value="Zinc_finger_PHD-type_CS"/>
</dbReference>
<feature type="compositionally biased region" description="Acidic residues" evidence="5">
    <location>
        <begin position="515"/>
        <end position="524"/>
    </location>
</feature>
<dbReference type="AlphaFoldDB" id="A0A9P3GGA8"/>
<dbReference type="SMART" id="SM00249">
    <property type="entry name" value="PHD"/>
    <property type="match status" value="1"/>
</dbReference>
<evidence type="ECO:0000313" key="8">
    <source>
        <dbReference type="Proteomes" id="UP000703269"/>
    </source>
</evidence>
<dbReference type="Pfam" id="PF00628">
    <property type="entry name" value="PHD"/>
    <property type="match status" value="1"/>
</dbReference>